<evidence type="ECO:0000259" key="4">
    <source>
        <dbReference type="PROSITE" id="PS50887"/>
    </source>
</evidence>
<dbReference type="Proteomes" id="UP001257914">
    <property type="component" value="Unassembled WGS sequence"/>
</dbReference>
<comment type="catalytic activity">
    <reaction evidence="2">
        <text>2 GTP = 3',3'-c-di-GMP + 2 diphosphate</text>
        <dbReference type="Rhea" id="RHEA:24898"/>
        <dbReference type="ChEBI" id="CHEBI:33019"/>
        <dbReference type="ChEBI" id="CHEBI:37565"/>
        <dbReference type="ChEBI" id="CHEBI:58805"/>
        <dbReference type="EC" id="2.7.7.65"/>
    </reaction>
</comment>
<evidence type="ECO:0000313" key="5">
    <source>
        <dbReference type="EMBL" id="MDU0112185.1"/>
    </source>
</evidence>
<dbReference type="Pfam" id="PF07695">
    <property type="entry name" value="7TMR-DISM_7TM"/>
    <property type="match status" value="1"/>
</dbReference>
<dbReference type="CDD" id="cd01949">
    <property type="entry name" value="GGDEF"/>
    <property type="match status" value="1"/>
</dbReference>
<proteinExistence type="predicted"/>
<keyword evidence="5" id="KW-0808">Transferase</keyword>
<feature type="transmembrane region" description="Helical" evidence="3">
    <location>
        <begin position="275"/>
        <end position="293"/>
    </location>
</feature>
<evidence type="ECO:0000256" key="1">
    <source>
        <dbReference type="ARBA" id="ARBA00012528"/>
    </source>
</evidence>
<dbReference type="InterPro" id="IPR043128">
    <property type="entry name" value="Rev_trsase/Diguanyl_cyclase"/>
</dbReference>
<dbReference type="Gene3D" id="3.30.70.270">
    <property type="match status" value="1"/>
</dbReference>
<feature type="transmembrane region" description="Helical" evidence="3">
    <location>
        <begin position="299"/>
        <end position="321"/>
    </location>
</feature>
<dbReference type="InterPro" id="IPR011622">
    <property type="entry name" value="7TMR_DISM_rcpt_extracell_dom2"/>
</dbReference>
<dbReference type="PANTHER" id="PTHR45138">
    <property type="entry name" value="REGULATORY COMPONENTS OF SENSORY TRANSDUCTION SYSTEM"/>
    <property type="match status" value="1"/>
</dbReference>
<protein>
    <recommendedName>
        <fullName evidence="1">diguanylate cyclase</fullName>
        <ecNumber evidence="1">2.7.7.65</ecNumber>
    </recommendedName>
</protein>
<dbReference type="SMART" id="SM00267">
    <property type="entry name" value="GGDEF"/>
    <property type="match status" value="1"/>
</dbReference>
<dbReference type="Gene3D" id="2.60.40.2380">
    <property type="match status" value="1"/>
</dbReference>
<feature type="transmembrane region" description="Helical" evidence="3">
    <location>
        <begin position="179"/>
        <end position="201"/>
    </location>
</feature>
<evidence type="ECO:0000256" key="2">
    <source>
        <dbReference type="ARBA" id="ARBA00034247"/>
    </source>
</evidence>
<dbReference type="RefSeq" id="WP_315945970.1">
    <property type="nucleotide sequence ID" value="NZ_JAWCUA010000003.1"/>
</dbReference>
<evidence type="ECO:0000313" key="6">
    <source>
        <dbReference type="Proteomes" id="UP001257914"/>
    </source>
</evidence>
<feature type="transmembrane region" description="Helical" evidence="3">
    <location>
        <begin position="333"/>
        <end position="350"/>
    </location>
</feature>
<feature type="domain" description="GGDEF" evidence="4">
    <location>
        <begin position="457"/>
        <end position="592"/>
    </location>
</feature>
<organism evidence="5 6">
    <name type="scientific">Psychrosphaera aquimarina</name>
    <dbReference type="NCBI Taxonomy" id="2044854"/>
    <lineage>
        <taxon>Bacteria</taxon>
        <taxon>Pseudomonadati</taxon>
        <taxon>Pseudomonadota</taxon>
        <taxon>Gammaproteobacteria</taxon>
        <taxon>Alteromonadales</taxon>
        <taxon>Pseudoalteromonadaceae</taxon>
        <taxon>Psychrosphaera</taxon>
    </lineage>
</organism>
<dbReference type="InterPro" id="IPR050469">
    <property type="entry name" value="Diguanylate_Cyclase"/>
</dbReference>
<dbReference type="Pfam" id="PF07696">
    <property type="entry name" value="7TMR-DISMED2"/>
    <property type="match status" value="1"/>
</dbReference>
<reference evidence="5 6" key="1">
    <citation type="submission" date="2023-10" db="EMBL/GenBank/DDBJ databases">
        <title>Psychrosphaera aquimaarina strain SW33 isolated from seawater.</title>
        <authorList>
            <person name="Bayburt H."/>
            <person name="Kim J.M."/>
            <person name="Choi B.J."/>
            <person name="Jeon C.O."/>
        </authorList>
    </citation>
    <scope>NUCLEOTIDE SEQUENCE [LARGE SCALE GENOMIC DNA]</scope>
    <source>
        <strain evidence="5 6">KCTC 52743</strain>
    </source>
</reference>
<keyword evidence="3" id="KW-0812">Transmembrane</keyword>
<dbReference type="SUPFAM" id="SSF55073">
    <property type="entry name" value="Nucleotide cyclase"/>
    <property type="match status" value="1"/>
</dbReference>
<feature type="transmembrane region" description="Helical" evidence="3">
    <location>
        <begin position="362"/>
        <end position="379"/>
    </location>
</feature>
<name>A0ABU3QXP5_9GAMM</name>
<dbReference type="EMBL" id="JAWCUA010000003">
    <property type="protein sequence ID" value="MDU0112185.1"/>
    <property type="molecule type" value="Genomic_DNA"/>
</dbReference>
<feature type="transmembrane region" description="Helical" evidence="3">
    <location>
        <begin position="244"/>
        <end position="263"/>
    </location>
</feature>
<dbReference type="PROSITE" id="PS50887">
    <property type="entry name" value="GGDEF"/>
    <property type="match status" value="1"/>
</dbReference>
<feature type="transmembrane region" description="Helical" evidence="3">
    <location>
        <begin position="208"/>
        <end position="232"/>
    </location>
</feature>
<sequence>MFNKFVIFLLIFVELLIQVNAATYDISNLQGKTDLTPYIEYNIGDHDPLEAPPIEGWSQFTYSQIKLGFDNRVQWFRFELANPSAQVESYYIELDAPLLDHITFYILSQGRVRSVQSLGDNQVFPLRPVLHESFIIPISLHASETLEIYIATQTSGSTQLPITLWQKEYFQEQQNYQRLLTGSYIGLIVAAIIACLITFSVSREKSSLLNAGFIVSFLMIILTLNGFAFHYFWPNQPVLQQHAFYIFTCLSILFSALLARETLKHFYQDHQLMSWFKYIALFAVLLLPATLYLSYQAGLYLIILISIIICICHLYAGVMAWNHGLHEHQEFNYGLAVLLICLLLICVNNFSPFSLPISNLNLLQLSLIIHILFLAIAVTRSSAIEYDVFGNDEEATDQALLHSEQMMELQFAFRELEEKNQQLEKLNTIDALSGIYNRRHFDKRLQAELRRGRRELTPLSLILFDIDHFKKVNDTYGHIVGDEVIRCISMCASEQLSRTADEVFRYGGEEFAVLLPNTNLPGALTLAEKIRVAIENLTITLNEQTLSCKISLGLATHDSTKAIEPNSFIEMADSALYKAKQSGRNQVQTYQEVI</sequence>
<dbReference type="Pfam" id="PF00990">
    <property type="entry name" value="GGDEF"/>
    <property type="match status" value="1"/>
</dbReference>
<dbReference type="InterPro" id="IPR029787">
    <property type="entry name" value="Nucleotide_cyclase"/>
</dbReference>
<dbReference type="InterPro" id="IPR011623">
    <property type="entry name" value="7TMR_DISM_rcpt_extracell_dom1"/>
</dbReference>
<keyword evidence="3" id="KW-1133">Transmembrane helix</keyword>
<dbReference type="GO" id="GO:0052621">
    <property type="term" value="F:diguanylate cyclase activity"/>
    <property type="evidence" value="ECO:0007669"/>
    <property type="project" value="UniProtKB-EC"/>
</dbReference>
<evidence type="ECO:0000256" key="3">
    <source>
        <dbReference type="SAM" id="Phobius"/>
    </source>
</evidence>
<accession>A0ABU3QXP5</accession>
<keyword evidence="5" id="KW-0548">Nucleotidyltransferase</keyword>
<dbReference type="NCBIfam" id="TIGR00254">
    <property type="entry name" value="GGDEF"/>
    <property type="match status" value="1"/>
</dbReference>
<dbReference type="PANTHER" id="PTHR45138:SF9">
    <property type="entry name" value="DIGUANYLATE CYCLASE DGCM-RELATED"/>
    <property type="match status" value="1"/>
</dbReference>
<keyword evidence="6" id="KW-1185">Reference proteome</keyword>
<dbReference type="InterPro" id="IPR000160">
    <property type="entry name" value="GGDEF_dom"/>
</dbReference>
<gene>
    <name evidence="5" type="ORF">RT723_04045</name>
</gene>
<comment type="caution">
    <text evidence="5">The sequence shown here is derived from an EMBL/GenBank/DDBJ whole genome shotgun (WGS) entry which is preliminary data.</text>
</comment>
<keyword evidence="3" id="KW-0472">Membrane</keyword>
<dbReference type="EC" id="2.7.7.65" evidence="1"/>